<dbReference type="Pfam" id="PF05114">
    <property type="entry name" value="MbnB_TglH_ChrH"/>
    <property type="match status" value="1"/>
</dbReference>
<dbReference type="PANTHER" id="PTHR42194:SF1">
    <property type="entry name" value="UPF0276 PROTEIN HI_1600"/>
    <property type="match status" value="1"/>
</dbReference>
<dbReference type="Gene3D" id="3.20.20.150">
    <property type="entry name" value="Divalent-metal-dependent TIM barrel enzymes"/>
    <property type="match status" value="1"/>
</dbReference>
<feature type="non-terminal residue" evidence="1">
    <location>
        <position position="1"/>
    </location>
</feature>
<gene>
    <name evidence="1" type="ORF">G9H71_22575</name>
</gene>
<comment type="caution">
    <text evidence="1">The sequence shown here is derived from an EMBL/GenBank/DDBJ whole genome shotgun (WGS) entry which is preliminary data.</text>
</comment>
<protein>
    <submittedName>
        <fullName evidence="1">DUF692 domain-containing protein</fullName>
    </submittedName>
</protein>
<dbReference type="InterPro" id="IPR007801">
    <property type="entry name" value="MbnB/TglH/ChrH"/>
</dbReference>
<dbReference type="PANTHER" id="PTHR42194">
    <property type="entry name" value="UPF0276 PROTEIN HI_1600"/>
    <property type="match status" value="1"/>
</dbReference>
<evidence type="ECO:0000313" key="2">
    <source>
        <dbReference type="Proteomes" id="UP000800981"/>
    </source>
</evidence>
<keyword evidence="2" id="KW-1185">Reference proteome</keyword>
<dbReference type="SUPFAM" id="SSF51658">
    <property type="entry name" value="Xylose isomerase-like"/>
    <property type="match status" value="1"/>
</dbReference>
<dbReference type="InterPro" id="IPR036237">
    <property type="entry name" value="Xyl_isomerase-like_sf"/>
</dbReference>
<accession>A0ABX0GZX1</accession>
<proteinExistence type="predicted"/>
<dbReference type="EMBL" id="JAANNP010000218">
    <property type="protein sequence ID" value="NHC16572.1"/>
    <property type="molecule type" value="Genomic_DNA"/>
</dbReference>
<dbReference type="Proteomes" id="UP000800981">
    <property type="component" value="Unassembled WGS sequence"/>
</dbReference>
<organism evidence="1 2">
    <name type="scientific">Motilibacter deserti</name>
    <dbReference type="NCBI Taxonomy" id="2714956"/>
    <lineage>
        <taxon>Bacteria</taxon>
        <taxon>Bacillati</taxon>
        <taxon>Actinomycetota</taxon>
        <taxon>Actinomycetes</taxon>
        <taxon>Motilibacterales</taxon>
        <taxon>Motilibacteraceae</taxon>
        <taxon>Motilibacter</taxon>
    </lineage>
</organism>
<reference evidence="1 2" key="1">
    <citation type="submission" date="2020-03" db="EMBL/GenBank/DDBJ databases">
        <title>Two novel Motilibacter sp.</title>
        <authorList>
            <person name="Liu S."/>
        </authorList>
    </citation>
    <scope>NUCLEOTIDE SEQUENCE [LARGE SCALE GENOMIC DNA]</scope>
    <source>
        <strain evidence="1 2">E257</strain>
    </source>
</reference>
<name>A0ABX0GZX1_9ACTN</name>
<sequence>ALLSWPDDELTDGQFLAELVERTGVRLLLDVANLYTNQVNLGLDPIAALDDLPLESVSYVHVAGGVLRDGVWHDTHAHPVPPAVLELLGALCERVAVPGVMLERDAAYPRDEELAAELAAIRGVVESAKVNA</sequence>
<evidence type="ECO:0000313" key="1">
    <source>
        <dbReference type="EMBL" id="NHC16572.1"/>
    </source>
</evidence>